<evidence type="ECO:0000256" key="4">
    <source>
        <dbReference type="PIRSR" id="PIRSR015582-1"/>
    </source>
</evidence>
<dbReference type="PIRSF" id="PIRSF015582">
    <property type="entry name" value="Cit_lyase_B"/>
    <property type="match status" value="1"/>
</dbReference>
<comment type="cofactor">
    <cofactor evidence="1">
        <name>Mg(2+)</name>
        <dbReference type="ChEBI" id="CHEBI:18420"/>
    </cofactor>
</comment>
<dbReference type="Gene3D" id="3.20.20.60">
    <property type="entry name" value="Phosphoenolpyruvate-binding domains"/>
    <property type="match status" value="1"/>
</dbReference>
<evidence type="ECO:0000256" key="5">
    <source>
        <dbReference type="PIRSR" id="PIRSR015582-2"/>
    </source>
</evidence>
<evidence type="ECO:0000256" key="1">
    <source>
        <dbReference type="ARBA" id="ARBA00001946"/>
    </source>
</evidence>
<dbReference type="InterPro" id="IPR005000">
    <property type="entry name" value="Aldolase/citrate-lyase_domain"/>
</dbReference>
<protein>
    <submittedName>
        <fullName evidence="8">CoA ester lyase</fullName>
    </submittedName>
</protein>
<gene>
    <name evidence="8" type="ORF">OHU69_13980</name>
</gene>
<dbReference type="GO" id="GO:0006107">
    <property type="term" value="P:oxaloacetate metabolic process"/>
    <property type="evidence" value="ECO:0007669"/>
    <property type="project" value="TreeGrafter"/>
</dbReference>
<feature type="binding site" evidence="5">
    <location>
        <position position="142"/>
    </location>
    <ligand>
        <name>Mg(2+)</name>
        <dbReference type="ChEBI" id="CHEBI:18420"/>
    </ligand>
</feature>
<keyword evidence="2 5" id="KW-0479">Metal-binding</keyword>
<feature type="binding site" evidence="4">
    <location>
        <position position="94"/>
    </location>
    <ligand>
        <name>substrate</name>
    </ligand>
</feature>
<keyword evidence="8" id="KW-0456">Lyase</keyword>
<feature type="binding site" evidence="4">
    <location>
        <position position="142"/>
    </location>
    <ligand>
        <name>substrate</name>
    </ligand>
</feature>
<dbReference type="SUPFAM" id="SSF51621">
    <property type="entry name" value="Phosphoenolpyruvate/pyruvate domain"/>
    <property type="match status" value="1"/>
</dbReference>
<dbReference type="GO" id="GO:0016829">
    <property type="term" value="F:lyase activity"/>
    <property type="evidence" value="ECO:0007669"/>
    <property type="project" value="UniProtKB-KW"/>
</dbReference>
<sequence>MSAEHTAVEPASADPARPERADPARLGRDRTRLAAARTLLFVPGHRPDRFEKAAAAGADAVIIDLEDAVAPDGKDAARRHAADWLARGKDAVVRINAPGTPWWDADLDLVTAFGCPVMLPKAEDPDVIARIAEVCAVIPLVETAAGIERALDVCCAPGVVRAAFGSVDLATELGVRHDDTLALAYARSRLVVAGAAAGVAPSLDGVTTALDDAEALAQDIRHARRLGFGGKLCIHPRQLHAVAEGFAPSDEELAWARKVLAAGDAVSAVDGVMVDKPVQERARRLLGVELTTGPAGERA</sequence>
<keyword evidence="3 5" id="KW-0460">Magnesium</keyword>
<feature type="region of interest" description="Disordered" evidence="6">
    <location>
        <begin position="1"/>
        <end position="28"/>
    </location>
</feature>
<feature type="binding site" evidence="5">
    <location>
        <position position="168"/>
    </location>
    <ligand>
        <name>Mg(2+)</name>
        <dbReference type="ChEBI" id="CHEBI:18420"/>
    </ligand>
</feature>
<evidence type="ECO:0000256" key="2">
    <source>
        <dbReference type="ARBA" id="ARBA00022723"/>
    </source>
</evidence>
<proteinExistence type="predicted"/>
<accession>A0AAU1U2L5</accession>
<dbReference type="AlphaFoldDB" id="A0AAU1U2L5"/>
<evidence type="ECO:0000256" key="6">
    <source>
        <dbReference type="SAM" id="MobiDB-lite"/>
    </source>
</evidence>
<dbReference type="PANTHER" id="PTHR32308">
    <property type="entry name" value="LYASE BETA SUBUNIT, PUTATIVE (AFU_ORTHOLOGUE AFUA_4G13030)-RELATED"/>
    <property type="match status" value="1"/>
</dbReference>
<reference evidence="8" key="1">
    <citation type="submission" date="2022-10" db="EMBL/GenBank/DDBJ databases">
        <title>The complete genomes of actinobacterial strains from the NBC collection.</title>
        <authorList>
            <person name="Joergensen T.S."/>
            <person name="Alvarez Arevalo M."/>
            <person name="Sterndorff E.B."/>
            <person name="Faurdal D."/>
            <person name="Vuksanovic O."/>
            <person name="Mourched A.-S."/>
            <person name="Charusanti P."/>
            <person name="Shaw S."/>
            <person name="Blin K."/>
            <person name="Weber T."/>
        </authorList>
    </citation>
    <scope>NUCLEOTIDE SEQUENCE</scope>
    <source>
        <strain evidence="8">NBC_00119</strain>
    </source>
</reference>
<dbReference type="EMBL" id="CP108195">
    <property type="protein sequence ID" value="WTS12042.1"/>
    <property type="molecule type" value="Genomic_DNA"/>
</dbReference>
<name>A0AAU1U2L5_9ACTN</name>
<dbReference type="Pfam" id="PF03328">
    <property type="entry name" value="HpcH_HpaI"/>
    <property type="match status" value="1"/>
</dbReference>
<evidence type="ECO:0000256" key="3">
    <source>
        <dbReference type="ARBA" id="ARBA00022842"/>
    </source>
</evidence>
<evidence type="ECO:0000313" key="8">
    <source>
        <dbReference type="EMBL" id="WTS12042.1"/>
    </source>
</evidence>
<dbReference type="PANTHER" id="PTHR32308:SF10">
    <property type="entry name" value="CITRATE LYASE SUBUNIT BETA"/>
    <property type="match status" value="1"/>
</dbReference>
<dbReference type="GO" id="GO:0000287">
    <property type="term" value="F:magnesium ion binding"/>
    <property type="evidence" value="ECO:0007669"/>
    <property type="project" value="TreeGrafter"/>
</dbReference>
<feature type="compositionally biased region" description="Basic and acidic residues" evidence="6">
    <location>
        <begin position="16"/>
        <end position="28"/>
    </location>
</feature>
<dbReference type="InterPro" id="IPR040442">
    <property type="entry name" value="Pyrv_kinase-like_dom_sf"/>
</dbReference>
<dbReference type="InterPro" id="IPR011206">
    <property type="entry name" value="Citrate_lyase_beta/mcl1/mcl2"/>
</dbReference>
<evidence type="ECO:0000259" key="7">
    <source>
        <dbReference type="Pfam" id="PF03328"/>
    </source>
</evidence>
<dbReference type="InterPro" id="IPR015813">
    <property type="entry name" value="Pyrv/PenolPyrv_kinase-like_dom"/>
</dbReference>
<organism evidence="8">
    <name type="scientific">Streptomyces sp. NBC_00119</name>
    <dbReference type="NCBI Taxonomy" id="2975659"/>
    <lineage>
        <taxon>Bacteria</taxon>
        <taxon>Bacillati</taxon>
        <taxon>Actinomycetota</taxon>
        <taxon>Actinomycetes</taxon>
        <taxon>Kitasatosporales</taxon>
        <taxon>Streptomycetaceae</taxon>
        <taxon>Streptomyces</taxon>
    </lineage>
</organism>
<feature type="domain" description="HpcH/HpaI aldolase/citrate lyase" evidence="7">
    <location>
        <begin position="37"/>
        <end position="236"/>
    </location>
</feature>